<gene>
    <name evidence="2" type="ORF">N0V93_007209</name>
</gene>
<keyword evidence="1" id="KW-0732">Signal</keyword>
<sequence>MKTAALLALVPFVAGHGAIIAATGDAGGTGMALGVDSATPRDGTRRDPFQQDSTRFKGANAATVGQTLGGGENDLESGTQAIMAETGDQLPQVTPGGQVKLTVHQVNGDGAGPYECMVNADGTAQQWTNIQVTTNVPGQNGRNRRLTACIYRTVPPPTSPLNAAIPAGQSCTGTVAGQENVCLVRCQNPANAGPFGGVIPVQMAGANNTAAAARRALAEVVRRNTLAIKARKAKRDEAEEAAALGMSVEDLEALREDGEEI</sequence>
<feature type="signal peptide" evidence="1">
    <location>
        <begin position="1"/>
        <end position="15"/>
    </location>
</feature>
<proteinExistence type="predicted"/>
<protein>
    <submittedName>
        <fullName evidence="2">Uncharacterized protein</fullName>
    </submittedName>
</protein>
<dbReference type="EMBL" id="JAPEVB010000004">
    <property type="protein sequence ID" value="KAJ4389737.1"/>
    <property type="molecule type" value="Genomic_DNA"/>
</dbReference>
<dbReference type="OrthoDB" id="5418436at2759"/>
<dbReference type="Pfam" id="PF11327">
    <property type="entry name" value="Egh16-like"/>
    <property type="match status" value="1"/>
</dbReference>
<dbReference type="PANTHER" id="PTHR34618">
    <property type="entry name" value="SURFACE PROTEIN MAS1, PUTATIVE-RELATED"/>
    <property type="match status" value="1"/>
</dbReference>
<accession>A0A9W9CWF8</accession>
<feature type="chain" id="PRO_5040749495" evidence="1">
    <location>
        <begin position="16"/>
        <end position="261"/>
    </location>
</feature>
<keyword evidence="3" id="KW-1185">Reference proteome</keyword>
<dbReference type="PANTHER" id="PTHR34618:SF4">
    <property type="entry name" value="CAS1"/>
    <property type="match status" value="1"/>
</dbReference>
<reference evidence="2" key="1">
    <citation type="submission" date="2022-10" db="EMBL/GenBank/DDBJ databases">
        <title>Tapping the CABI collections for fungal endophytes: first genome assemblies for Collariella, Neodidymelliopsis, Ascochyta clinopodiicola, Didymella pomorum, Didymosphaeria variabile, Neocosmospora piperis and Neocucurbitaria cava.</title>
        <authorList>
            <person name="Hill R."/>
        </authorList>
    </citation>
    <scope>NUCLEOTIDE SEQUENCE</scope>
    <source>
        <strain evidence="2">IMI 355082</strain>
    </source>
</reference>
<evidence type="ECO:0000256" key="1">
    <source>
        <dbReference type="SAM" id="SignalP"/>
    </source>
</evidence>
<dbReference type="InterPro" id="IPR021476">
    <property type="entry name" value="Egh16-like"/>
</dbReference>
<dbReference type="Proteomes" id="UP001140453">
    <property type="component" value="Unassembled WGS sequence"/>
</dbReference>
<dbReference type="AlphaFoldDB" id="A0A9W9CWF8"/>
<evidence type="ECO:0000313" key="2">
    <source>
        <dbReference type="EMBL" id="KAJ4389737.1"/>
    </source>
</evidence>
<comment type="caution">
    <text evidence="2">The sequence shown here is derived from an EMBL/GenBank/DDBJ whole genome shotgun (WGS) entry which is preliminary data.</text>
</comment>
<evidence type="ECO:0000313" key="3">
    <source>
        <dbReference type="Proteomes" id="UP001140453"/>
    </source>
</evidence>
<organism evidence="2 3">
    <name type="scientific">Gnomoniopsis smithogilvyi</name>
    <dbReference type="NCBI Taxonomy" id="1191159"/>
    <lineage>
        <taxon>Eukaryota</taxon>
        <taxon>Fungi</taxon>
        <taxon>Dikarya</taxon>
        <taxon>Ascomycota</taxon>
        <taxon>Pezizomycotina</taxon>
        <taxon>Sordariomycetes</taxon>
        <taxon>Sordariomycetidae</taxon>
        <taxon>Diaporthales</taxon>
        <taxon>Gnomoniaceae</taxon>
        <taxon>Gnomoniopsis</taxon>
    </lineage>
</organism>
<name>A0A9W9CWF8_9PEZI</name>